<dbReference type="GO" id="GO:0033557">
    <property type="term" value="C:Slx1-Slx4 complex"/>
    <property type="evidence" value="ECO:0007669"/>
    <property type="project" value="InterPro"/>
</dbReference>
<dbReference type="GO" id="GO:0006260">
    <property type="term" value="P:DNA replication"/>
    <property type="evidence" value="ECO:0007669"/>
    <property type="project" value="InterPro"/>
</dbReference>
<reference evidence="8" key="1">
    <citation type="submission" date="2015-11" db="EMBL/GenBank/DDBJ databases">
        <title>De novo transcriptome assembly of four potential Pierce s Disease insect vectors from Arizona vineyards.</title>
        <authorList>
            <person name="Tassone E.E."/>
        </authorList>
    </citation>
    <scope>NUCLEOTIDE SEQUENCE</scope>
</reference>
<feature type="non-terminal residue" evidence="8">
    <location>
        <position position="1"/>
    </location>
</feature>
<dbReference type="PANTHER" id="PTHR21541">
    <property type="entry name" value="BTB POZ DOMAIN CONTAINING 12"/>
    <property type="match status" value="1"/>
</dbReference>
<accession>A0A1B6ID72</accession>
<proteinExistence type="inferred from homology"/>
<evidence type="ECO:0000256" key="7">
    <source>
        <dbReference type="ARBA" id="ARBA00029496"/>
    </source>
</evidence>
<keyword evidence="6" id="KW-0539">Nucleus</keyword>
<keyword evidence="5" id="KW-0234">DNA repair</keyword>
<comment type="subcellular location">
    <subcellularLocation>
        <location evidence="1">Nucleus</location>
    </subcellularLocation>
</comment>
<evidence type="ECO:0000256" key="3">
    <source>
        <dbReference type="ARBA" id="ARBA00022763"/>
    </source>
</evidence>
<organism evidence="8">
    <name type="scientific">Homalodisca liturata</name>
    <dbReference type="NCBI Taxonomy" id="320908"/>
    <lineage>
        <taxon>Eukaryota</taxon>
        <taxon>Metazoa</taxon>
        <taxon>Ecdysozoa</taxon>
        <taxon>Arthropoda</taxon>
        <taxon>Hexapoda</taxon>
        <taxon>Insecta</taxon>
        <taxon>Pterygota</taxon>
        <taxon>Neoptera</taxon>
        <taxon>Paraneoptera</taxon>
        <taxon>Hemiptera</taxon>
        <taxon>Auchenorrhyncha</taxon>
        <taxon>Membracoidea</taxon>
        <taxon>Cicadellidae</taxon>
        <taxon>Cicadellinae</taxon>
        <taxon>Proconiini</taxon>
        <taxon>Homalodisca</taxon>
    </lineage>
</organism>
<evidence type="ECO:0000256" key="6">
    <source>
        <dbReference type="ARBA" id="ARBA00023242"/>
    </source>
</evidence>
<keyword evidence="4" id="KW-0233">DNA recombination</keyword>
<evidence type="ECO:0000256" key="1">
    <source>
        <dbReference type="ARBA" id="ARBA00004123"/>
    </source>
</evidence>
<evidence type="ECO:0000256" key="5">
    <source>
        <dbReference type="ARBA" id="ARBA00023204"/>
    </source>
</evidence>
<protein>
    <recommendedName>
        <fullName evidence="7">Structure-specific endonuclease subunit SLX4</fullName>
    </recommendedName>
</protein>
<name>A0A1B6ID72_9HEMI</name>
<dbReference type="GO" id="GO:0006281">
    <property type="term" value="P:DNA repair"/>
    <property type="evidence" value="ECO:0007669"/>
    <property type="project" value="UniProtKB-KW"/>
</dbReference>
<dbReference type="AlphaFoldDB" id="A0A1B6ID72"/>
<gene>
    <name evidence="8" type="ORF">g.7695</name>
</gene>
<sequence>LTEMVQYLACFVIKFGLVGSLFDVSKLARTYILQNLSLYKRILLYQPILLEEILEPLKCVNKKIKKLELMDFLDDQGIIYRTRSTKANKEVKQRRKVFRHKRLDKLNSTLTRWRKKRLERNRRRRLQRKSYREAKERNINKFENRTRIKKKRGRPKKLSISARNLVNNISEVPIKRKRGRP</sequence>
<dbReference type="Pfam" id="PF09494">
    <property type="entry name" value="Slx4"/>
    <property type="match status" value="1"/>
</dbReference>
<feature type="non-terminal residue" evidence="8">
    <location>
        <position position="181"/>
    </location>
</feature>
<comment type="similarity">
    <text evidence="2">Belongs to the SLX4 family.</text>
</comment>
<dbReference type="PANTHER" id="PTHR21541:SF3">
    <property type="entry name" value="STRUCTURE-SPECIFIC ENDONUCLEASE SUBUNIT SLX4"/>
    <property type="match status" value="1"/>
</dbReference>
<dbReference type="EMBL" id="GECU01022818">
    <property type="protein sequence ID" value="JAS84888.1"/>
    <property type="molecule type" value="Transcribed_RNA"/>
</dbReference>
<evidence type="ECO:0000256" key="2">
    <source>
        <dbReference type="ARBA" id="ARBA00006661"/>
    </source>
</evidence>
<dbReference type="GO" id="GO:0000712">
    <property type="term" value="P:resolution of meiotic recombination intermediates"/>
    <property type="evidence" value="ECO:0007669"/>
    <property type="project" value="TreeGrafter"/>
</dbReference>
<evidence type="ECO:0000256" key="4">
    <source>
        <dbReference type="ARBA" id="ARBA00023172"/>
    </source>
</evidence>
<keyword evidence="3" id="KW-0227">DNA damage</keyword>
<evidence type="ECO:0000313" key="8">
    <source>
        <dbReference type="EMBL" id="JAS84888.1"/>
    </source>
</evidence>
<dbReference type="InterPro" id="IPR018574">
    <property type="entry name" value="Structure-sp_endonuc_su_Slx4"/>
</dbReference>